<dbReference type="SUPFAM" id="SSF55190">
    <property type="entry name" value="Arginyl-tRNA synthetase (ArgRS), N-terminal 'additional' domain"/>
    <property type="match status" value="1"/>
</dbReference>
<dbReference type="Pfam" id="PF03485">
    <property type="entry name" value="Arg_tRNA_synt_N"/>
    <property type="match status" value="1"/>
</dbReference>
<dbReference type="InterPro" id="IPR001412">
    <property type="entry name" value="aa-tRNA-synth_I_CS"/>
</dbReference>
<keyword evidence="16" id="KW-1185">Reference proteome</keyword>
<dbReference type="InterPro" id="IPR014729">
    <property type="entry name" value="Rossmann-like_a/b/a_fold"/>
</dbReference>
<dbReference type="FunFam" id="1.10.730.10:FF:000006">
    <property type="entry name" value="Arginyl-tRNA synthetase 2, mitochondrial"/>
    <property type="match status" value="1"/>
</dbReference>
<evidence type="ECO:0000256" key="9">
    <source>
        <dbReference type="ARBA" id="ARBA00023146"/>
    </source>
</evidence>
<dbReference type="InterPro" id="IPR036695">
    <property type="entry name" value="Arg-tRNA-synth_N_sf"/>
</dbReference>
<dbReference type="InterPro" id="IPR001278">
    <property type="entry name" value="Arg-tRNA-ligase"/>
</dbReference>
<dbReference type="Gene3D" id="1.10.730.10">
    <property type="entry name" value="Isoleucyl-tRNA Synthetase, Domain 1"/>
    <property type="match status" value="1"/>
</dbReference>
<evidence type="ECO:0000256" key="11">
    <source>
        <dbReference type="HAMAP-Rule" id="MF_00123"/>
    </source>
</evidence>
<dbReference type="RefSeq" id="WP_227017182.1">
    <property type="nucleotide sequence ID" value="NZ_JAGSND010000002.1"/>
</dbReference>
<keyword evidence="9 11" id="KW-0030">Aminoacyl-tRNA synthetase</keyword>
<feature type="domain" description="Arginyl tRNA synthetase N-terminal" evidence="14">
    <location>
        <begin position="6"/>
        <end position="85"/>
    </location>
</feature>
<evidence type="ECO:0000259" key="14">
    <source>
        <dbReference type="SMART" id="SM01016"/>
    </source>
</evidence>
<dbReference type="Gene3D" id="3.40.50.620">
    <property type="entry name" value="HUPs"/>
    <property type="match status" value="1"/>
</dbReference>
<name>A0A8J7VYJ9_9FIRM</name>
<comment type="caution">
    <text evidence="15">The sequence shown here is derived from an EMBL/GenBank/DDBJ whole genome shotgun (WGS) entry which is preliminary data.</text>
</comment>
<dbReference type="Gene3D" id="3.30.1360.70">
    <property type="entry name" value="Arginyl tRNA synthetase N-terminal domain"/>
    <property type="match status" value="1"/>
</dbReference>
<feature type="short sequence motif" description="'HIGH' region" evidence="11">
    <location>
        <begin position="123"/>
        <end position="133"/>
    </location>
</feature>
<evidence type="ECO:0000313" key="15">
    <source>
        <dbReference type="EMBL" id="MBR0597051.1"/>
    </source>
</evidence>
<dbReference type="Proteomes" id="UP000675664">
    <property type="component" value="Unassembled WGS sequence"/>
</dbReference>
<evidence type="ECO:0000256" key="8">
    <source>
        <dbReference type="ARBA" id="ARBA00022917"/>
    </source>
</evidence>
<proteinExistence type="inferred from homology"/>
<evidence type="ECO:0000256" key="10">
    <source>
        <dbReference type="ARBA" id="ARBA00049339"/>
    </source>
</evidence>
<keyword evidence="8 11" id="KW-0648">Protein biosynthesis</keyword>
<dbReference type="Pfam" id="PF05746">
    <property type="entry name" value="DALR_1"/>
    <property type="match status" value="1"/>
</dbReference>
<comment type="catalytic activity">
    <reaction evidence="10 11">
        <text>tRNA(Arg) + L-arginine + ATP = L-arginyl-tRNA(Arg) + AMP + diphosphate</text>
        <dbReference type="Rhea" id="RHEA:20301"/>
        <dbReference type="Rhea" id="RHEA-COMP:9658"/>
        <dbReference type="Rhea" id="RHEA-COMP:9673"/>
        <dbReference type="ChEBI" id="CHEBI:30616"/>
        <dbReference type="ChEBI" id="CHEBI:32682"/>
        <dbReference type="ChEBI" id="CHEBI:33019"/>
        <dbReference type="ChEBI" id="CHEBI:78442"/>
        <dbReference type="ChEBI" id="CHEBI:78513"/>
        <dbReference type="ChEBI" id="CHEBI:456215"/>
        <dbReference type="EC" id="6.1.1.19"/>
    </reaction>
</comment>
<organism evidence="15 16">
    <name type="scientific">Sinanaerobacter chloroacetimidivorans</name>
    <dbReference type="NCBI Taxonomy" id="2818044"/>
    <lineage>
        <taxon>Bacteria</taxon>
        <taxon>Bacillati</taxon>
        <taxon>Bacillota</taxon>
        <taxon>Clostridia</taxon>
        <taxon>Peptostreptococcales</taxon>
        <taxon>Anaerovoracaceae</taxon>
        <taxon>Sinanaerobacter</taxon>
    </lineage>
</organism>
<accession>A0A8J7VYJ9</accession>
<dbReference type="PANTHER" id="PTHR11956:SF5">
    <property type="entry name" value="ARGININE--TRNA LIGASE, CYTOPLASMIC"/>
    <property type="match status" value="1"/>
</dbReference>
<dbReference type="PRINTS" id="PR01038">
    <property type="entry name" value="TRNASYNTHARG"/>
</dbReference>
<dbReference type="SUPFAM" id="SSF47323">
    <property type="entry name" value="Anticodon-binding domain of a subclass of class I aminoacyl-tRNA synthetases"/>
    <property type="match status" value="1"/>
</dbReference>
<dbReference type="HAMAP" id="MF_00123">
    <property type="entry name" value="Arg_tRNA_synth"/>
    <property type="match status" value="1"/>
</dbReference>
<comment type="subunit">
    <text evidence="3 11">Monomer.</text>
</comment>
<keyword evidence="6 11" id="KW-0547">Nucleotide-binding</keyword>
<dbReference type="SMART" id="SM00836">
    <property type="entry name" value="DALR_1"/>
    <property type="match status" value="1"/>
</dbReference>
<dbReference type="PANTHER" id="PTHR11956">
    <property type="entry name" value="ARGINYL-TRNA SYNTHETASE"/>
    <property type="match status" value="1"/>
</dbReference>
<dbReference type="AlphaFoldDB" id="A0A8J7VYJ9"/>
<dbReference type="InterPro" id="IPR008909">
    <property type="entry name" value="DALR_anticod-bd"/>
</dbReference>
<dbReference type="FunFam" id="3.40.50.620:FF:000116">
    <property type="entry name" value="Arginine--tRNA ligase"/>
    <property type="match status" value="1"/>
</dbReference>
<evidence type="ECO:0000313" key="16">
    <source>
        <dbReference type="Proteomes" id="UP000675664"/>
    </source>
</evidence>
<dbReference type="CDD" id="cd07956">
    <property type="entry name" value="Anticodon_Ia_Arg"/>
    <property type="match status" value="1"/>
</dbReference>
<evidence type="ECO:0000256" key="4">
    <source>
        <dbReference type="ARBA" id="ARBA00022490"/>
    </source>
</evidence>
<evidence type="ECO:0000256" key="3">
    <source>
        <dbReference type="ARBA" id="ARBA00011245"/>
    </source>
</evidence>
<gene>
    <name evidence="11" type="primary">argS</name>
    <name evidence="15" type="ORF">KCX82_04135</name>
</gene>
<evidence type="ECO:0000256" key="5">
    <source>
        <dbReference type="ARBA" id="ARBA00022598"/>
    </source>
</evidence>
<evidence type="ECO:0000259" key="13">
    <source>
        <dbReference type="SMART" id="SM00836"/>
    </source>
</evidence>
<evidence type="ECO:0000256" key="7">
    <source>
        <dbReference type="ARBA" id="ARBA00022840"/>
    </source>
</evidence>
<evidence type="ECO:0000256" key="12">
    <source>
        <dbReference type="RuleBase" id="RU363038"/>
    </source>
</evidence>
<dbReference type="GO" id="GO:0005737">
    <property type="term" value="C:cytoplasm"/>
    <property type="evidence" value="ECO:0007669"/>
    <property type="project" value="UniProtKB-SubCell"/>
</dbReference>
<keyword evidence="4 11" id="KW-0963">Cytoplasm</keyword>
<reference evidence="15" key="1">
    <citation type="submission" date="2021-04" db="EMBL/GenBank/DDBJ databases">
        <title>Sinoanaerobacter chloroacetimidivorans sp. nov., an obligate anaerobic bacterium isolated from anaerobic sludge.</title>
        <authorList>
            <person name="Bao Y."/>
        </authorList>
    </citation>
    <scope>NUCLEOTIDE SEQUENCE</scope>
    <source>
        <strain evidence="15">BAD-6</strain>
    </source>
</reference>
<dbReference type="GO" id="GO:0004814">
    <property type="term" value="F:arginine-tRNA ligase activity"/>
    <property type="evidence" value="ECO:0007669"/>
    <property type="project" value="UniProtKB-UniRule"/>
</dbReference>
<dbReference type="NCBIfam" id="TIGR00456">
    <property type="entry name" value="argS"/>
    <property type="match status" value="1"/>
</dbReference>
<dbReference type="SMART" id="SM01016">
    <property type="entry name" value="Arg_tRNA_synt_N"/>
    <property type="match status" value="1"/>
</dbReference>
<evidence type="ECO:0000256" key="1">
    <source>
        <dbReference type="ARBA" id="ARBA00004496"/>
    </source>
</evidence>
<dbReference type="PROSITE" id="PS00178">
    <property type="entry name" value="AA_TRNA_LIGASE_I"/>
    <property type="match status" value="1"/>
</dbReference>
<keyword evidence="5 11" id="KW-0436">Ligase</keyword>
<sequence>MINFKEKIAALLAEAVEGLSAEEIKDMLEIPTDSKMGDYAFPCFKLAKALRKAPPIIAQDIAAKLKEQDLFERVENVNAYVNMFLSRKFFMKELLTAVTAEKENYGSSDVGKNRKVIVEFSSPNIAKPFHIGHIRSTVIGNSIYKIYDFLGYDTVRINHLGDYGTQFGKMIVAYRKWGREEDVTNEPIKTLLGYYVKFHEEAEKDSALEDEARAVFTRLENGEPEEVRLWQWFRDESLKEFNRVYKMLGIEFDSYAGESFYSDKMERIVNMLKEKNLMVESEGAQIVELEQYNMSPALIMKKDGSTLYITRDIAAAVYRKEHYDFYKNLYIVASQQNLHFQQWIKIIELLGYDWAQDCVHIPFGLVSLEEGTMSTRHGRVVFLEEVLNRAVNQTKEIIIEKNVNTDNIDETARQVGIGAVIFQELSNNRIKDYVFSWDKVLNFEGETGPYVQYTHARAASVLRNAGEIAEKALARASGANMDYVIGDSAYELAKLIYRFPEIVVDAAEKYEPSIVTRHIVDIAQSFNKFYHDEHILVDNEEEKTAKIILSFAAKQTIKNGLQLLGMEVPERM</sequence>
<evidence type="ECO:0000256" key="6">
    <source>
        <dbReference type="ARBA" id="ARBA00022741"/>
    </source>
</evidence>
<dbReference type="EC" id="6.1.1.19" evidence="11"/>
<dbReference type="InterPro" id="IPR035684">
    <property type="entry name" value="ArgRS_core"/>
</dbReference>
<feature type="domain" description="DALR anticodon binding" evidence="13">
    <location>
        <begin position="451"/>
        <end position="572"/>
    </location>
</feature>
<comment type="subcellular location">
    <subcellularLocation>
        <location evidence="1 11">Cytoplasm</location>
    </subcellularLocation>
</comment>
<reference evidence="15" key="2">
    <citation type="submission" date="2021-04" db="EMBL/GenBank/DDBJ databases">
        <authorList>
            <person name="Liu J."/>
        </authorList>
    </citation>
    <scope>NUCLEOTIDE SEQUENCE</scope>
    <source>
        <strain evidence="15">BAD-6</strain>
    </source>
</reference>
<dbReference type="SUPFAM" id="SSF52374">
    <property type="entry name" value="Nucleotidylyl transferase"/>
    <property type="match status" value="1"/>
</dbReference>
<keyword evidence="7 11" id="KW-0067">ATP-binding</keyword>
<dbReference type="Pfam" id="PF00750">
    <property type="entry name" value="tRNA-synt_1d"/>
    <property type="match status" value="1"/>
</dbReference>
<dbReference type="InterPro" id="IPR009080">
    <property type="entry name" value="tRNAsynth_Ia_anticodon-bd"/>
</dbReference>
<dbReference type="InterPro" id="IPR005148">
    <property type="entry name" value="Arg-tRNA-synth_N"/>
</dbReference>
<dbReference type="GO" id="GO:0005524">
    <property type="term" value="F:ATP binding"/>
    <property type="evidence" value="ECO:0007669"/>
    <property type="project" value="UniProtKB-UniRule"/>
</dbReference>
<protein>
    <recommendedName>
        <fullName evidence="11">Arginine--tRNA ligase</fullName>
        <ecNumber evidence="11">6.1.1.19</ecNumber>
    </recommendedName>
    <alternativeName>
        <fullName evidence="11">Arginyl-tRNA synthetase</fullName>
        <shortName evidence="11">ArgRS</shortName>
    </alternativeName>
</protein>
<evidence type="ECO:0000256" key="2">
    <source>
        <dbReference type="ARBA" id="ARBA00005594"/>
    </source>
</evidence>
<dbReference type="CDD" id="cd00671">
    <property type="entry name" value="ArgRS_core"/>
    <property type="match status" value="1"/>
</dbReference>
<dbReference type="GO" id="GO:0006420">
    <property type="term" value="P:arginyl-tRNA aminoacylation"/>
    <property type="evidence" value="ECO:0007669"/>
    <property type="project" value="UniProtKB-UniRule"/>
</dbReference>
<dbReference type="EMBL" id="JAGSND010000002">
    <property type="protein sequence ID" value="MBR0597051.1"/>
    <property type="molecule type" value="Genomic_DNA"/>
</dbReference>
<comment type="similarity">
    <text evidence="2 11 12">Belongs to the class-I aminoacyl-tRNA synthetase family.</text>
</comment>